<dbReference type="GO" id="GO:1990131">
    <property type="term" value="C:Gtr1-Gtr2 GTPase complex"/>
    <property type="evidence" value="ECO:0007669"/>
    <property type="project" value="UniProtKB-UniRule"/>
</dbReference>
<feature type="region of interest" description="Disordered" evidence="5">
    <location>
        <begin position="1"/>
        <end position="20"/>
    </location>
</feature>
<dbReference type="GO" id="GO:0005634">
    <property type="term" value="C:nucleus"/>
    <property type="evidence" value="ECO:0007669"/>
    <property type="project" value="TreeGrafter"/>
</dbReference>
<evidence type="ECO:0000313" key="6">
    <source>
        <dbReference type="EMBL" id="KDN40976.1"/>
    </source>
</evidence>
<dbReference type="InParanoid" id="A0A066VHL6"/>
<organism evidence="6 7">
    <name type="scientific">Tilletiaria anomala (strain ATCC 24038 / CBS 436.72 / UBC 951)</name>
    <dbReference type="NCBI Taxonomy" id="1037660"/>
    <lineage>
        <taxon>Eukaryota</taxon>
        <taxon>Fungi</taxon>
        <taxon>Dikarya</taxon>
        <taxon>Basidiomycota</taxon>
        <taxon>Ustilaginomycotina</taxon>
        <taxon>Exobasidiomycetes</taxon>
        <taxon>Georgefischeriales</taxon>
        <taxon>Tilletiariaceae</taxon>
        <taxon>Tilletiaria</taxon>
    </lineage>
</organism>
<dbReference type="SUPFAM" id="SSF52540">
    <property type="entry name" value="P-loop containing nucleoside triphosphate hydrolases"/>
    <property type="match status" value="1"/>
</dbReference>
<dbReference type="GO" id="GO:0000329">
    <property type="term" value="C:fungal-type vacuole membrane"/>
    <property type="evidence" value="ECO:0007669"/>
    <property type="project" value="TreeGrafter"/>
</dbReference>
<evidence type="ECO:0000256" key="4">
    <source>
        <dbReference type="RuleBase" id="RU367014"/>
    </source>
</evidence>
<dbReference type="FunCoup" id="A0A066VHL6">
    <property type="interactions" value="324"/>
</dbReference>
<feature type="compositionally biased region" description="Low complexity" evidence="5">
    <location>
        <begin position="1"/>
        <end position="11"/>
    </location>
</feature>
<dbReference type="OMA" id="FGPLYKS"/>
<protein>
    <recommendedName>
        <fullName evidence="4">GTP-binding protein</fullName>
    </recommendedName>
</protein>
<dbReference type="RefSeq" id="XP_013241566.1">
    <property type="nucleotide sequence ID" value="XM_013386112.1"/>
</dbReference>
<dbReference type="STRING" id="1037660.A0A066VHL6"/>
<reference evidence="6 7" key="1">
    <citation type="submission" date="2014-05" db="EMBL/GenBank/DDBJ databases">
        <title>Draft genome sequence of a rare smut relative, Tilletiaria anomala UBC 951.</title>
        <authorList>
            <consortium name="DOE Joint Genome Institute"/>
            <person name="Toome M."/>
            <person name="Kuo A."/>
            <person name="Henrissat B."/>
            <person name="Lipzen A."/>
            <person name="Tritt A."/>
            <person name="Yoshinaga Y."/>
            <person name="Zane M."/>
            <person name="Barry K."/>
            <person name="Grigoriev I.V."/>
            <person name="Spatafora J.W."/>
            <person name="Aimea M.C."/>
        </authorList>
    </citation>
    <scope>NUCLEOTIDE SEQUENCE [LARGE SCALE GENOMIC DNA]</scope>
    <source>
        <strain evidence="6 7">UBC 951</strain>
    </source>
</reference>
<dbReference type="GO" id="GO:0009267">
    <property type="term" value="P:cellular response to starvation"/>
    <property type="evidence" value="ECO:0007669"/>
    <property type="project" value="TreeGrafter"/>
</dbReference>
<sequence length="436" mass="47762">MPYPSSSSSGSDAGPYGKLLSPPRIARHNVILAGLRRSGKSSILKVVYEQLSPSDTLFLESHSTGVKGRWTTFHVDCFLPLRIWDGPGPLIGEGPGARGRGAVLRDMPADQDEAASRKDFEAEAESTAAEVKEGKLRWRDVSTVIFVIDAQDDYFDCVARLHELILKSFAINPFIEYHVFVHKVDGLSDDYKFDTQRDVEQRLLDDLADASGSFAFVPGAAEEMAKAAQRGHQVGPQSFGLEGVSNSREIFPLESSVKLHFHLTSIFDNSVFVALSKVQQSLMEGALAASLESACDSICGSCRFDKAFLMDVPSRTYISSDSTPFEPTLFDMVCEYVNFLLLFSDVYSDLQPPASSSPATTTASSNEGQAKQGKWASSVCKLNPDISVCFWQVDNRLALIAIIKSDLQARNAGLIDYNVSFFRRAIIQIAQVARSA</sequence>
<evidence type="ECO:0000256" key="1">
    <source>
        <dbReference type="ARBA" id="ARBA00007756"/>
    </source>
</evidence>
<keyword evidence="7" id="KW-1185">Reference proteome</keyword>
<dbReference type="PANTHER" id="PTHR11259">
    <property type="entry name" value="RAS-RELATED GTP BINDING RAG/GTR YEAST"/>
    <property type="match status" value="1"/>
</dbReference>
<evidence type="ECO:0000256" key="2">
    <source>
        <dbReference type="ARBA" id="ARBA00022741"/>
    </source>
</evidence>
<comment type="caution">
    <text evidence="6">The sequence shown here is derived from an EMBL/GenBank/DDBJ whole genome shotgun (WGS) entry which is preliminary data.</text>
</comment>
<dbReference type="GeneID" id="25262605"/>
<accession>A0A066VHL6</accession>
<dbReference type="HOGENOM" id="CLU_047421_1_1_1"/>
<keyword evidence="3 4" id="KW-0342">GTP-binding</keyword>
<name>A0A066VHL6_TILAU</name>
<dbReference type="InterPro" id="IPR006762">
    <property type="entry name" value="Gtr1_RagA"/>
</dbReference>
<dbReference type="PANTHER" id="PTHR11259:SF2">
    <property type="entry name" value="GH16429P"/>
    <property type="match status" value="1"/>
</dbReference>
<comment type="subunit">
    <text evidence="4">Component of the GSE complex.</text>
</comment>
<dbReference type="Gene3D" id="3.30.450.190">
    <property type="match status" value="1"/>
</dbReference>
<dbReference type="InterPro" id="IPR027417">
    <property type="entry name" value="P-loop_NTPase"/>
</dbReference>
<dbReference type="Pfam" id="PF04670">
    <property type="entry name" value="Gtr1_RagA"/>
    <property type="match status" value="3"/>
</dbReference>
<dbReference type="GO" id="GO:0010507">
    <property type="term" value="P:negative regulation of autophagy"/>
    <property type="evidence" value="ECO:0007669"/>
    <property type="project" value="TreeGrafter"/>
</dbReference>
<dbReference type="Proteomes" id="UP000027361">
    <property type="component" value="Unassembled WGS sequence"/>
</dbReference>
<dbReference type="OrthoDB" id="26136at2759"/>
<evidence type="ECO:0000313" key="7">
    <source>
        <dbReference type="Proteomes" id="UP000027361"/>
    </source>
</evidence>
<evidence type="ECO:0000256" key="3">
    <source>
        <dbReference type="ARBA" id="ARBA00023134"/>
    </source>
</evidence>
<evidence type="ECO:0000256" key="5">
    <source>
        <dbReference type="SAM" id="MobiDB-lite"/>
    </source>
</evidence>
<dbReference type="Gene3D" id="3.40.50.300">
    <property type="entry name" value="P-loop containing nucleotide triphosphate hydrolases"/>
    <property type="match status" value="2"/>
</dbReference>
<proteinExistence type="inferred from homology"/>
<comment type="similarity">
    <text evidence="1 4">Belongs to the GTR/RAG GTP-binding protein family.</text>
</comment>
<dbReference type="GO" id="GO:0003924">
    <property type="term" value="F:GTPase activity"/>
    <property type="evidence" value="ECO:0007669"/>
    <property type="project" value="UniProtKB-UniRule"/>
</dbReference>
<comment type="function">
    <text evidence="4">GTPase involved in activation of the TORC1 signaling pathway, which promotes growth and represses autophagy in nutrient-rich conditions.</text>
</comment>
<gene>
    <name evidence="6" type="ORF">K437DRAFT_227080</name>
</gene>
<dbReference type="GO" id="GO:0005525">
    <property type="term" value="F:GTP binding"/>
    <property type="evidence" value="ECO:0007669"/>
    <property type="project" value="UniProtKB-UniRule"/>
</dbReference>
<keyword evidence="2 4" id="KW-0547">Nucleotide-binding</keyword>
<dbReference type="GO" id="GO:1904263">
    <property type="term" value="P:positive regulation of TORC1 signaling"/>
    <property type="evidence" value="ECO:0007669"/>
    <property type="project" value="TreeGrafter"/>
</dbReference>
<dbReference type="AlphaFoldDB" id="A0A066VHL6"/>
<dbReference type="EMBL" id="JMSN01000085">
    <property type="protein sequence ID" value="KDN40976.1"/>
    <property type="molecule type" value="Genomic_DNA"/>
</dbReference>